<accession>A0A934IIU6</accession>
<dbReference type="AlphaFoldDB" id="A0A934IIU6"/>
<organism evidence="8 9">
    <name type="scientific">Acuticoccus mangrovi</name>
    <dbReference type="NCBI Taxonomy" id="2796142"/>
    <lineage>
        <taxon>Bacteria</taxon>
        <taxon>Pseudomonadati</taxon>
        <taxon>Pseudomonadota</taxon>
        <taxon>Alphaproteobacteria</taxon>
        <taxon>Hyphomicrobiales</taxon>
        <taxon>Amorphaceae</taxon>
        <taxon>Acuticoccus</taxon>
    </lineage>
</organism>
<evidence type="ECO:0000256" key="4">
    <source>
        <dbReference type="ARBA" id="ARBA00023033"/>
    </source>
</evidence>
<dbReference type="PIRSF" id="PIRSF000337">
    <property type="entry name" value="NTA_MOA"/>
    <property type="match status" value="1"/>
</dbReference>
<dbReference type="PANTHER" id="PTHR30011:SF16">
    <property type="entry name" value="C2H2 FINGER DOMAIN TRANSCRIPTION FACTOR (EUROFUNG)-RELATED"/>
    <property type="match status" value="1"/>
</dbReference>
<keyword evidence="3 8" id="KW-0560">Oxidoreductase</keyword>
<feature type="binding site" evidence="6">
    <location>
        <position position="161"/>
    </location>
    <ligand>
        <name>FMN</name>
        <dbReference type="ChEBI" id="CHEBI:58210"/>
    </ligand>
</feature>
<dbReference type="CDD" id="cd01095">
    <property type="entry name" value="Nitrilotriacetate_monoxgenase"/>
    <property type="match status" value="1"/>
</dbReference>
<dbReference type="Pfam" id="PF00296">
    <property type="entry name" value="Bac_luciferase"/>
    <property type="match status" value="1"/>
</dbReference>
<protein>
    <submittedName>
        <fullName evidence="8">NtaA/DmoA family FMN-dependent monooxygenase</fullName>
        <ecNumber evidence="8">1.14.-.-</ecNumber>
    </submittedName>
</protein>
<gene>
    <name evidence="8" type="ORF">JCR33_02365</name>
</gene>
<feature type="binding site" evidence="6">
    <location>
        <position position="232"/>
    </location>
    <ligand>
        <name>FMN</name>
        <dbReference type="ChEBI" id="CHEBI:58210"/>
    </ligand>
</feature>
<dbReference type="InterPro" id="IPR011251">
    <property type="entry name" value="Luciferase-like_dom"/>
</dbReference>
<dbReference type="InterPro" id="IPR051260">
    <property type="entry name" value="Diverse_substr_monoxygenases"/>
</dbReference>
<feature type="domain" description="Luciferase-like" evidence="7">
    <location>
        <begin position="37"/>
        <end position="385"/>
    </location>
</feature>
<evidence type="ECO:0000259" key="7">
    <source>
        <dbReference type="Pfam" id="PF00296"/>
    </source>
</evidence>
<dbReference type="PANTHER" id="PTHR30011">
    <property type="entry name" value="ALKANESULFONATE MONOOXYGENASE-RELATED"/>
    <property type="match status" value="1"/>
</dbReference>
<name>A0A934IIU6_9HYPH</name>
<keyword evidence="9" id="KW-1185">Reference proteome</keyword>
<evidence type="ECO:0000313" key="9">
    <source>
        <dbReference type="Proteomes" id="UP000609531"/>
    </source>
</evidence>
<keyword evidence="1 6" id="KW-0285">Flavoprotein</keyword>
<evidence type="ECO:0000313" key="8">
    <source>
        <dbReference type="EMBL" id="MBJ3774512.1"/>
    </source>
</evidence>
<reference evidence="8" key="1">
    <citation type="submission" date="2020-12" db="EMBL/GenBank/DDBJ databases">
        <title>Bacterial taxonomy.</title>
        <authorList>
            <person name="Pan X."/>
        </authorList>
    </citation>
    <scope>NUCLEOTIDE SEQUENCE</scope>
    <source>
        <strain evidence="8">B2012</strain>
    </source>
</reference>
<dbReference type="GO" id="GO:0016705">
    <property type="term" value="F:oxidoreductase activity, acting on paired donors, with incorporation or reduction of molecular oxygen"/>
    <property type="evidence" value="ECO:0007669"/>
    <property type="project" value="InterPro"/>
</dbReference>
<keyword evidence="4 8" id="KW-0503">Monooxygenase</keyword>
<evidence type="ECO:0000256" key="2">
    <source>
        <dbReference type="ARBA" id="ARBA00022643"/>
    </source>
</evidence>
<comment type="similarity">
    <text evidence="5">Belongs to the NtaA/SnaA/DszA monooxygenase family.</text>
</comment>
<evidence type="ECO:0000256" key="3">
    <source>
        <dbReference type="ARBA" id="ARBA00023002"/>
    </source>
</evidence>
<dbReference type="GO" id="GO:0004497">
    <property type="term" value="F:monooxygenase activity"/>
    <property type="evidence" value="ECO:0007669"/>
    <property type="project" value="UniProtKB-KW"/>
</dbReference>
<dbReference type="Gene3D" id="3.20.20.30">
    <property type="entry name" value="Luciferase-like domain"/>
    <property type="match status" value="1"/>
</dbReference>
<dbReference type="NCBIfam" id="TIGR03860">
    <property type="entry name" value="FMN_nitrolo"/>
    <property type="match status" value="1"/>
</dbReference>
<dbReference type="SUPFAM" id="SSF51679">
    <property type="entry name" value="Bacterial luciferase-like"/>
    <property type="match status" value="1"/>
</dbReference>
<feature type="binding site" evidence="6">
    <location>
        <position position="107"/>
    </location>
    <ligand>
        <name>FMN</name>
        <dbReference type="ChEBI" id="CHEBI:58210"/>
    </ligand>
</feature>
<comment type="caution">
    <text evidence="8">The sequence shown here is derived from an EMBL/GenBank/DDBJ whole genome shotgun (WGS) entry which is preliminary data.</text>
</comment>
<dbReference type="InterPro" id="IPR016215">
    <property type="entry name" value="NTA_MOA"/>
</dbReference>
<feature type="binding site" evidence="6">
    <location>
        <position position="61"/>
    </location>
    <ligand>
        <name>FMN</name>
        <dbReference type="ChEBI" id="CHEBI:58210"/>
    </ligand>
</feature>
<proteinExistence type="inferred from homology"/>
<keyword evidence="2 6" id="KW-0288">FMN</keyword>
<evidence type="ECO:0000256" key="5">
    <source>
        <dbReference type="ARBA" id="ARBA00033748"/>
    </source>
</evidence>
<dbReference type="Proteomes" id="UP000609531">
    <property type="component" value="Unassembled WGS sequence"/>
</dbReference>
<evidence type="ECO:0000256" key="1">
    <source>
        <dbReference type="ARBA" id="ARBA00022630"/>
    </source>
</evidence>
<dbReference type="InterPro" id="IPR036661">
    <property type="entry name" value="Luciferase-like_sf"/>
</dbReference>
<evidence type="ECO:0000256" key="6">
    <source>
        <dbReference type="PIRSR" id="PIRSR000337-1"/>
    </source>
</evidence>
<dbReference type="EC" id="1.14.-.-" evidence="8"/>
<sequence>MAPVPRQMHLVAYLKTGPTALDSGGWRHPEATLDDVLDPGRYEHIARVLEAACFDGCFFADLQGLYDIHKGGFDTYVERGGQISYLDPMVVMPVMARATRHLGLGATLSTTLLPAYHLARTLLSLDVLSKGRVAWNIVTSATDLEAKNFGLTALPPRDQRYEVADEVVEACLRLWKSWDPDAFIKDKKAGVYADPAKVHYADYEGRWVKTRGPLSIPQSAQGHPVLMQAGASERGKEFAARWAEVVFSSQRSREDTKAFYDDLKARVAARGRRPEDCAVLAQATCIVGETESIAREKADYINALTMEELRIASTSSNIGVDLSRYEDGQSLAELAGTQGMQGSMDVFESRRRSLGGSVKDTARSLRPNQYVGTAESVADQLEDLFVSQVCDGFIVTPAYAPGSHETFCRAVVPELQRRGVFRRAYSGTTLRDHLRG</sequence>
<dbReference type="EMBL" id="JAEKJA010000001">
    <property type="protein sequence ID" value="MBJ3774512.1"/>
    <property type="molecule type" value="Genomic_DNA"/>
</dbReference>